<dbReference type="Proteomes" id="UP000002236">
    <property type="component" value="Segment"/>
</dbReference>
<name>E1A2U8_9CAUD</name>
<organism evidence="1 2">
    <name type="scientific">Aeromonas phage phiAS5</name>
    <dbReference type="NCBI Taxonomy" id="879630"/>
    <lineage>
        <taxon>Viruses</taxon>
        <taxon>Duplodnaviria</taxon>
        <taxon>Heunggongvirae</taxon>
        <taxon>Uroviricota</taxon>
        <taxon>Caudoviricetes</taxon>
        <taxon>Pantevenvirales</taxon>
        <taxon>Straboviridae</taxon>
        <taxon>Chrysonvirus</taxon>
        <taxon>Chrysonvirus as5</taxon>
    </lineage>
</organism>
<evidence type="ECO:0000313" key="1">
    <source>
        <dbReference type="EMBL" id="ADM80044.1"/>
    </source>
</evidence>
<protein>
    <submittedName>
        <fullName evidence="1">Uncharacterized protein</fullName>
    </submittedName>
</protein>
<reference evidence="1 2" key="1">
    <citation type="journal article" date="2012" name="Vet. Microbiol.">
        <title>Complete genome sequence and characterization of a broad-host range T4-like bacteriophage phiAS5 infecting Aeromonas salmonicida subsp. salmonicida.</title>
        <authorList>
            <person name="Kim J.H."/>
            <person name="Son J.S."/>
            <person name="Choi Y.J."/>
            <person name="Choresca C.H.Jr."/>
            <person name="Shin S.P."/>
            <person name="Han J.E."/>
            <person name="Jun J.W."/>
            <person name="Park S.C."/>
        </authorList>
    </citation>
    <scope>NUCLEOTIDE SEQUENCE [LARGE SCALE GENOMIC DNA]</scope>
</reference>
<gene>
    <name evidence="1" type="ORF">phiAS5_ORF0201</name>
</gene>
<dbReference type="KEGG" id="vg:9861608"/>
<proteinExistence type="predicted"/>
<dbReference type="RefSeq" id="YP_003969490.1">
    <property type="nucleotide sequence ID" value="NC_014636.1"/>
</dbReference>
<accession>E1A2U8</accession>
<sequence>MHSTAIKALAEKIMVINGKIEASYVGEWTPEGADQRAVWETEIESLQATIEVLETM</sequence>
<dbReference type="EMBL" id="HM452126">
    <property type="protein sequence ID" value="ADM80044.1"/>
    <property type="molecule type" value="Genomic_DNA"/>
</dbReference>
<keyword evidence="2" id="KW-1185">Reference proteome</keyword>
<dbReference type="OrthoDB" id="28984at10239"/>
<dbReference type="GeneID" id="9861608"/>
<evidence type="ECO:0000313" key="2">
    <source>
        <dbReference type="Proteomes" id="UP000002236"/>
    </source>
</evidence>